<evidence type="ECO:0000313" key="5">
    <source>
        <dbReference type="EMBL" id="VFJ98619.1"/>
    </source>
</evidence>
<keyword evidence="2" id="KW-1133">Transmembrane helix</keyword>
<dbReference type="AlphaFoldDB" id="A0A450V1H7"/>
<protein>
    <submittedName>
        <fullName evidence="5">Outer membrane protein OmpA</fullName>
    </submittedName>
</protein>
<keyword evidence="2" id="KW-0472">Membrane</keyword>
<feature type="coiled-coil region" evidence="1">
    <location>
        <begin position="55"/>
        <end position="96"/>
    </location>
</feature>
<dbReference type="EMBL" id="CAADFJ010000023">
    <property type="protein sequence ID" value="VFJ98619.1"/>
    <property type="molecule type" value="Genomic_DNA"/>
</dbReference>
<dbReference type="SUPFAM" id="SSF103088">
    <property type="entry name" value="OmpA-like"/>
    <property type="match status" value="1"/>
</dbReference>
<name>A0A450V1H7_9GAMM</name>
<accession>A0A450V1H7</accession>
<dbReference type="EMBL" id="CAADFG010000026">
    <property type="protein sequence ID" value="VFJ91023.1"/>
    <property type="molecule type" value="Genomic_DNA"/>
</dbReference>
<organism evidence="5">
    <name type="scientific">Candidatus Kentrum eta</name>
    <dbReference type="NCBI Taxonomy" id="2126337"/>
    <lineage>
        <taxon>Bacteria</taxon>
        <taxon>Pseudomonadati</taxon>
        <taxon>Pseudomonadota</taxon>
        <taxon>Gammaproteobacteria</taxon>
        <taxon>Candidatus Kentrum</taxon>
    </lineage>
</organism>
<feature type="transmembrane region" description="Helical" evidence="2">
    <location>
        <begin position="15"/>
        <end position="35"/>
    </location>
</feature>
<sequence>MDEEKSISWIGFTDLFLYLFISILAIFIVVQLSFAESVKEAEGKNVHAEMMKGEFRACREKNSALEENLQQEKESVRRREEALQDVNQNLEICKKENLTTQESYRAYQAKERRERIEAEHGKLIADALNVLSALKEDMGSHLPIHIEKEPDRVYFDMGVSFKRSGVSIADRQIEPIIEIGKKFKEILDKVVRIDGKEYYLRDLMRVVVEGHADDRKVDEMANFSVSKDRAFRVMKLLIQKSGLEPPAYKINMAAFAEFGRQPELTEEDENNEVYKRKRMRRVTISIVPNYNTLLE</sequence>
<evidence type="ECO:0000256" key="2">
    <source>
        <dbReference type="SAM" id="Phobius"/>
    </source>
</evidence>
<evidence type="ECO:0000256" key="1">
    <source>
        <dbReference type="SAM" id="Coils"/>
    </source>
</evidence>
<reference evidence="5" key="1">
    <citation type="submission" date="2019-02" db="EMBL/GenBank/DDBJ databases">
        <authorList>
            <person name="Gruber-Vodicka R. H."/>
            <person name="Seah K. B. B."/>
        </authorList>
    </citation>
    <scope>NUCLEOTIDE SEQUENCE</scope>
    <source>
        <strain evidence="5">BECK_SA2B12</strain>
        <strain evidence="3">BECK_SA2B15</strain>
        <strain evidence="4">BECK_SA2B20</strain>
    </source>
</reference>
<gene>
    <name evidence="3" type="ORF">BECKH772A_GA0070896_1002612</name>
    <name evidence="4" type="ORF">BECKH772B_GA0070898_1002412</name>
    <name evidence="5" type="ORF">BECKH772C_GA0070978_1002312</name>
</gene>
<keyword evidence="1" id="KW-0175">Coiled coil</keyword>
<evidence type="ECO:0000313" key="3">
    <source>
        <dbReference type="EMBL" id="VFJ91023.1"/>
    </source>
</evidence>
<dbReference type="InterPro" id="IPR036737">
    <property type="entry name" value="OmpA-like_sf"/>
</dbReference>
<dbReference type="EMBL" id="CAADFI010000024">
    <property type="protein sequence ID" value="VFJ92025.1"/>
    <property type="molecule type" value="Genomic_DNA"/>
</dbReference>
<keyword evidence="2" id="KW-0812">Transmembrane</keyword>
<evidence type="ECO:0000313" key="4">
    <source>
        <dbReference type="EMBL" id="VFJ92025.1"/>
    </source>
</evidence>
<proteinExistence type="predicted"/>
<dbReference type="Gene3D" id="3.30.1330.60">
    <property type="entry name" value="OmpA-like domain"/>
    <property type="match status" value="1"/>
</dbReference>